<accession>A0A0C5VLX3</accession>
<evidence type="ECO:0000259" key="1">
    <source>
        <dbReference type="Pfam" id="PF05729"/>
    </source>
</evidence>
<organism evidence="2 3">
    <name type="scientific">Gynuella sunshinyii YC6258</name>
    <dbReference type="NCBI Taxonomy" id="1445510"/>
    <lineage>
        <taxon>Bacteria</taxon>
        <taxon>Pseudomonadati</taxon>
        <taxon>Pseudomonadota</taxon>
        <taxon>Gammaproteobacteria</taxon>
        <taxon>Oceanospirillales</taxon>
        <taxon>Saccharospirillaceae</taxon>
        <taxon>Gynuella</taxon>
    </lineage>
</organism>
<sequence length="1093" mass="125373">MLLEIIDLYDDRDSDYRIGLKFTSDPEIIEFESDYLSSPFTQNFNQTLKWYFRDYLTDTPWKTGDKDVVGKLIALGQEMGDKLLGEDHELMKVISILEANGIGNLSVQIKSNRLEFFREQWEALILPESPYILSTACRAFERHYTATEERPDTEKRYELNKDNPLHIIHLVPHHDQKNNTESVHSTLTADYVTELQEYDGAVHYRPIPVTNWQEVFQQLRESPVHIVHYGGAITLDADKQPCFICGTEAMSIKDFAKEIKNSDAPILVVEPGFVDGTTNITTETILASIATEALTEGFSGVVGLSQPTDPWTTKSCFTGIYHELCKGLSFSQAMVEARKNLQRQTESDLFYPSPAPFHCWSLLRHYSRGDQLFFFSEPQQRTNLQETQRYTSIRQRMFGFAAELLPPEGHRTSDGILTTVLEKSREPQPIIITGEEGCGKTHLLHHLAYFITDNAVLHHAFFFDIQEHNYSESDILGMIANVVSKTVAADQTDNHDQTEPANTHSTWDKLTKTRTLFVFDNLTDWKGNDDEFARLSDFLNRLVDHGQIVLLSGQQAPSTILNPMVFQIPELTMPEVKQIARQRLTVFKVTDAEKNADYENLLDVLKGNPLLIHNLAPALTNHNSLELLNSLTEHFQQHAHVSPVTAAWQWQWSQLDELSQRWLEALSDTPGILLEMLSMVCDGNERPETASELFRVFGHEDSKLSDCIHAMEVYGFVIPHSHGRMINPRALDFVKEQQQQDELFNAHGEHIKILFSELTCMALSQLVMHTGKNPNPAISQYLLANRGIWARHLEHLWLSEKYRPFLETLNQLSVLLQQNQLTPELAAWSSEVLSRTPLPTVVLTDETARMVAWLRLASAALSAHEAKDNQRLQDTAKIWHQWLDQHPMNIQEGQQPDPLAYNALGFLEEYYQVVQDWSSLHQIALRAEQEYSAFKMWPVLTRIWFVLSDCALRQDDHEQAVSYEQKILHDLSQDQLPPNYQTQLNMRVLSRRTERADIELAQELLNHMKNAEDGDRLAAVLDMMQADIFFQDGQYQAAARCYQTLVSKGELNNAEQQQYIHMKLEKCKEQLGESEFQFIVDDIEQQSQQATVH</sequence>
<keyword evidence="3" id="KW-1185">Reference proteome</keyword>
<dbReference type="Pfam" id="PF05729">
    <property type="entry name" value="NACHT"/>
    <property type="match status" value="1"/>
</dbReference>
<dbReference type="InterPro" id="IPR027417">
    <property type="entry name" value="P-loop_NTPase"/>
</dbReference>
<feature type="domain" description="NACHT" evidence="1">
    <location>
        <begin position="429"/>
        <end position="582"/>
    </location>
</feature>
<dbReference type="RefSeq" id="WP_044617924.1">
    <property type="nucleotide sequence ID" value="NZ_CP007142.1"/>
</dbReference>
<dbReference type="AlphaFoldDB" id="A0A0C5VLX3"/>
<dbReference type="HOGENOM" id="CLU_284247_0_0_6"/>
<dbReference type="OrthoDB" id="6190698at2"/>
<dbReference type="SUPFAM" id="SSF52540">
    <property type="entry name" value="P-loop containing nucleoside triphosphate hydrolases"/>
    <property type="match status" value="1"/>
</dbReference>
<dbReference type="KEGG" id="gsn:YC6258_03676"/>
<dbReference type="InterPro" id="IPR007111">
    <property type="entry name" value="NACHT_NTPase"/>
</dbReference>
<dbReference type="STRING" id="1445510.YC6258_03676"/>
<gene>
    <name evidence="2" type="ORF">YC6258_03676</name>
</gene>
<evidence type="ECO:0000313" key="3">
    <source>
        <dbReference type="Proteomes" id="UP000032266"/>
    </source>
</evidence>
<proteinExistence type="predicted"/>
<name>A0A0C5VLX3_9GAMM</name>
<dbReference type="Proteomes" id="UP000032266">
    <property type="component" value="Chromosome"/>
</dbReference>
<protein>
    <submittedName>
        <fullName evidence="2">ATPase involved in DNA replication initiation</fullName>
    </submittedName>
</protein>
<reference evidence="2 3" key="1">
    <citation type="submission" date="2014-01" db="EMBL/GenBank/DDBJ databases">
        <title>Full genme sequencing of cellulolytic bacterium Gynuella sunshinyii YC6258T gen. nov., sp. nov.</title>
        <authorList>
            <person name="Khan H."/>
            <person name="Chung E.J."/>
            <person name="Chung Y.R."/>
        </authorList>
    </citation>
    <scope>NUCLEOTIDE SEQUENCE [LARGE SCALE GENOMIC DNA]</scope>
    <source>
        <strain evidence="2 3">YC6258</strain>
    </source>
</reference>
<dbReference type="PATRIC" id="fig|1445510.3.peg.3649"/>
<evidence type="ECO:0000313" key="2">
    <source>
        <dbReference type="EMBL" id="AJQ95712.1"/>
    </source>
</evidence>
<dbReference type="Gene3D" id="3.40.50.300">
    <property type="entry name" value="P-loop containing nucleotide triphosphate hydrolases"/>
    <property type="match status" value="1"/>
</dbReference>
<dbReference type="EMBL" id="CP007142">
    <property type="protein sequence ID" value="AJQ95712.1"/>
    <property type="molecule type" value="Genomic_DNA"/>
</dbReference>